<name>A0AAV9A1U2_ACOGR</name>
<dbReference type="EMBL" id="JAUJYN010000027">
    <property type="protein sequence ID" value="KAK1258043.1"/>
    <property type="molecule type" value="Genomic_DNA"/>
</dbReference>
<keyword evidence="3" id="KW-1185">Reference proteome</keyword>
<evidence type="ECO:0000313" key="3">
    <source>
        <dbReference type="Proteomes" id="UP001179952"/>
    </source>
</evidence>
<accession>A0AAV9A1U2</accession>
<sequence>MGGATQSLHDCQPNPYTFLNRAHILVYTCAIAALLFRQSRSLFNSPTFLSIAHFIADVVFTFMWVTAQTFRWRQIRRTAYPENLANMVSGED</sequence>
<evidence type="ECO:0000313" key="2">
    <source>
        <dbReference type="EMBL" id="KAK1258043.1"/>
    </source>
</evidence>
<keyword evidence="1" id="KW-0472">Membrane</keyword>
<reference evidence="2" key="1">
    <citation type="journal article" date="2023" name="Nat. Commun.">
        <title>Diploid and tetraploid genomes of Acorus and the evolution of monocots.</title>
        <authorList>
            <person name="Ma L."/>
            <person name="Liu K.W."/>
            <person name="Li Z."/>
            <person name="Hsiao Y.Y."/>
            <person name="Qi Y."/>
            <person name="Fu T."/>
            <person name="Tang G.D."/>
            <person name="Zhang D."/>
            <person name="Sun W.H."/>
            <person name="Liu D.K."/>
            <person name="Li Y."/>
            <person name="Chen G.Z."/>
            <person name="Liu X.D."/>
            <person name="Liao X.Y."/>
            <person name="Jiang Y.T."/>
            <person name="Yu X."/>
            <person name="Hao Y."/>
            <person name="Huang J."/>
            <person name="Zhao X.W."/>
            <person name="Ke S."/>
            <person name="Chen Y.Y."/>
            <person name="Wu W.L."/>
            <person name="Hsu J.L."/>
            <person name="Lin Y.F."/>
            <person name="Huang M.D."/>
            <person name="Li C.Y."/>
            <person name="Huang L."/>
            <person name="Wang Z.W."/>
            <person name="Zhao X."/>
            <person name="Zhong W.Y."/>
            <person name="Peng D.H."/>
            <person name="Ahmad S."/>
            <person name="Lan S."/>
            <person name="Zhang J.S."/>
            <person name="Tsai W.C."/>
            <person name="Van de Peer Y."/>
            <person name="Liu Z.J."/>
        </authorList>
    </citation>
    <scope>NUCLEOTIDE SEQUENCE</scope>
    <source>
        <strain evidence="2">SCP</strain>
    </source>
</reference>
<dbReference type="Proteomes" id="UP001179952">
    <property type="component" value="Unassembled WGS sequence"/>
</dbReference>
<evidence type="ECO:0000256" key="1">
    <source>
        <dbReference type="SAM" id="Phobius"/>
    </source>
</evidence>
<gene>
    <name evidence="2" type="ORF">QJS04_geneDACA021812</name>
</gene>
<feature type="transmembrane region" description="Helical" evidence="1">
    <location>
        <begin position="18"/>
        <end position="36"/>
    </location>
</feature>
<organism evidence="2 3">
    <name type="scientific">Acorus gramineus</name>
    <name type="common">Dwarf sweet flag</name>
    <dbReference type="NCBI Taxonomy" id="55184"/>
    <lineage>
        <taxon>Eukaryota</taxon>
        <taxon>Viridiplantae</taxon>
        <taxon>Streptophyta</taxon>
        <taxon>Embryophyta</taxon>
        <taxon>Tracheophyta</taxon>
        <taxon>Spermatophyta</taxon>
        <taxon>Magnoliopsida</taxon>
        <taxon>Liliopsida</taxon>
        <taxon>Acoraceae</taxon>
        <taxon>Acorus</taxon>
    </lineage>
</organism>
<comment type="caution">
    <text evidence="2">The sequence shown here is derived from an EMBL/GenBank/DDBJ whole genome shotgun (WGS) entry which is preliminary data.</text>
</comment>
<dbReference type="AlphaFoldDB" id="A0AAV9A1U2"/>
<proteinExistence type="predicted"/>
<protein>
    <submittedName>
        <fullName evidence="2">Uncharacterized protein</fullName>
    </submittedName>
</protein>
<feature type="transmembrane region" description="Helical" evidence="1">
    <location>
        <begin position="48"/>
        <end position="67"/>
    </location>
</feature>
<keyword evidence="1" id="KW-0812">Transmembrane</keyword>
<reference evidence="2" key="2">
    <citation type="submission" date="2023-06" db="EMBL/GenBank/DDBJ databases">
        <authorList>
            <person name="Ma L."/>
            <person name="Liu K.-W."/>
            <person name="Li Z."/>
            <person name="Hsiao Y.-Y."/>
            <person name="Qi Y."/>
            <person name="Fu T."/>
            <person name="Tang G."/>
            <person name="Zhang D."/>
            <person name="Sun W.-H."/>
            <person name="Liu D.-K."/>
            <person name="Li Y."/>
            <person name="Chen G.-Z."/>
            <person name="Liu X.-D."/>
            <person name="Liao X.-Y."/>
            <person name="Jiang Y.-T."/>
            <person name="Yu X."/>
            <person name="Hao Y."/>
            <person name="Huang J."/>
            <person name="Zhao X.-W."/>
            <person name="Ke S."/>
            <person name="Chen Y.-Y."/>
            <person name="Wu W.-L."/>
            <person name="Hsu J.-L."/>
            <person name="Lin Y.-F."/>
            <person name="Huang M.-D."/>
            <person name="Li C.-Y."/>
            <person name="Huang L."/>
            <person name="Wang Z.-W."/>
            <person name="Zhao X."/>
            <person name="Zhong W.-Y."/>
            <person name="Peng D.-H."/>
            <person name="Ahmad S."/>
            <person name="Lan S."/>
            <person name="Zhang J.-S."/>
            <person name="Tsai W.-C."/>
            <person name="Van De Peer Y."/>
            <person name="Liu Z.-J."/>
        </authorList>
    </citation>
    <scope>NUCLEOTIDE SEQUENCE</scope>
    <source>
        <strain evidence="2">SCP</strain>
        <tissue evidence="2">Leaves</tissue>
    </source>
</reference>
<keyword evidence="1" id="KW-1133">Transmembrane helix</keyword>